<protein>
    <recommendedName>
        <fullName evidence="4">Lipoprotein</fullName>
    </recommendedName>
</protein>
<gene>
    <name evidence="2" type="ORF">ACFOEW_22285</name>
</gene>
<keyword evidence="1" id="KW-0732">Signal</keyword>
<dbReference type="RefSeq" id="WP_164464602.1">
    <property type="nucleotide sequence ID" value="NZ_JBHRSX010000102.1"/>
</dbReference>
<organism evidence="2 3">
    <name type="scientific">Alteromonas oceani</name>
    <dbReference type="NCBI Taxonomy" id="2071609"/>
    <lineage>
        <taxon>Bacteria</taxon>
        <taxon>Pseudomonadati</taxon>
        <taxon>Pseudomonadota</taxon>
        <taxon>Gammaproteobacteria</taxon>
        <taxon>Alteromonadales</taxon>
        <taxon>Alteromonadaceae</taxon>
        <taxon>Alteromonas/Salinimonas group</taxon>
        <taxon>Alteromonas</taxon>
    </lineage>
</organism>
<dbReference type="Proteomes" id="UP001595477">
    <property type="component" value="Unassembled WGS sequence"/>
</dbReference>
<feature type="signal peptide" evidence="1">
    <location>
        <begin position="1"/>
        <end position="18"/>
    </location>
</feature>
<evidence type="ECO:0008006" key="4">
    <source>
        <dbReference type="Google" id="ProtNLM"/>
    </source>
</evidence>
<reference evidence="3" key="1">
    <citation type="journal article" date="2019" name="Int. J. Syst. Evol. Microbiol.">
        <title>The Global Catalogue of Microorganisms (GCM) 10K type strain sequencing project: providing services to taxonomists for standard genome sequencing and annotation.</title>
        <authorList>
            <consortium name="The Broad Institute Genomics Platform"/>
            <consortium name="The Broad Institute Genome Sequencing Center for Infectious Disease"/>
            <person name="Wu L."/>
            <person name="Ma J."/>
        </authorList>
    </citation>
    <scope>NUCLEOTIDE SEQUENCE [LARGE SCALE GENOMIC DNA]</scope>
    <source>
        <strain evidence="3">KCTC 52449</strain>
    </source>
</reference>
<proteinExistence type="predicted"/>
<evidence type="ECO:0000313" key="2">
    <source>
        <dbReference type="EMBL" id="MFC3204545.1"/>
    </source>
</evidence>
<evidence type="ECO:0000256" key="1">
    <source>
        <dbReference type="SAM" id="SignalP"/>
    </source>
</evidence>
<sequence length="231" mass="26329">MFRVFSLVVCCTALLACAHQPTVYLYAKYLTPQERESLEEALGNKEFAVQSNNFEFPTTIEQNTILYSLVLSEPALLTHIEQVTRAKGFAISRQQAMTEGNHWYTKDSAALFLYSLEGPKQGLRKADIARAFITSGCDTDITLTLQDDGTYQFKGTITDTFQKQHATGTWLFRQRPYVELRATGADYSSQYFEVSREYTRDQISALTFIRLTPLQSYLLDSDCTLEFALRE</sequence>
<dbReference type="EMBL" id="JBHRSX010000102">
    <property type="protein sequence ID" value="MFC3204545.1"/>
    <property type="molecule type" value="Genomic_DNA"/>
</dbReference>
<keyword evidence="3" id="KW-1185">Reference proteome</keyword>
<feature type="chain" id="PRO_5045061872" description="Lipoprotein" evidence="1">
    <location>
        <begin position="19"/>
        <end position="231"/>
    </location>
</feature>
<name>A0ABV7K3E2_9ALTE</name>
<comment type="caution">
    <text evidence="2">The sequence shown here is derived from an EMBL/GenBank/DDBJ whole genome shotgun (WGS) entry which is preliminary data.</text>
</comment>
<evidence type="ECO:0000313" key="3">
    <source>
        <dbReference type="Proteomes" id="UP001595477"/>
    </source>
</evidence>
<dbReference type="PROSITE" id="PS51257">
    <property type="entry name" value="PROKAR_LIPOPROTEIN"/>
    <property type="match status" value="1"/>
</dbReference>
<accession>A0ABV7K3E2</accession>